<organism evidence="1">
    <name type="scientific">marine sediment metagenome</name>
    <dbReference type="NCBI Taxonomy" id="412755"/>
    <lineage>
        <taxon>unclassified sequences</taxon>
        <taxon>metagenomes</taxon>
        <taxon>ecological metagenomes</taxon>
    </lineage>
</organism>
<name>A0A0F9U4N2_9ZZZZ</name>
<comment type="caution">
    <text evidence="1">The sequence shown here is derived from an EMBL/GenBank/DDBJ whole genome shotgun (WGS) entry which is preliminary data.</text>
</comment>
<dbReference type="AlphaFoldDB" id="A0A0F9U4N2"/>
<reference evidence="1" key="1">
    <citation type="journal article" date="2015" name="Nature">
        <title>Complex archaea that bridge the gap between prokaryotes and eukaryotes.</title>
        <authorList>
            <person name="Spang A."/>
            <person name="Saw J.H."/>
            <person name="Jorgensen S.L."/>
            <person name="Zaremba-Niedzwiedzka K."/>
            <person name="Martijn J."/>
            <person name="Lind A.E."/>
            <person name="van Eijk R."/>
            <person name="Schleper C."/>
            <person name="Guy L."/>
            <person name="Ettema T.J."/>
        </authorList>
    </citation>
    <scope>NUCLEOTIDE SEQUENCE</scope>
</reference>
<dbReference type="EMBL" id="LAZR01000851">
    <property type="protein sequence ID" value="KKN56251.1"/>
    <property type="molecule type" value="Genomic_DNA"/>
</dbReference>
<protein>
    <submittedName>
        <fullName evidence="1">Uncharacterized protein</fullName>
    </submittedName>
</protein>
<proteinExistence type="predicted"/>
<evidence type="ECO:0000313" key="1">
    <source>
        <dbReference type="EMBL" id="KKN56251.1"/>
    </source>
</evidence>
<gene>
    <name evidence="1" type="ORF">LCGC14_0573960</name>
</gene>
<accession>A0A0F9U4N2</accession>
<sequence>MKTIKIKIYGELQGPIWWPVGAICTKKFDLYCDYEEKPFRHQIDCLRDALLHITNDGDFQHCEIRFAVLEITKQKGLSIIIRDRLLQGTGENADCFVEDTVVV</sequence>